<feature type="transmembrane region" description="Helical" evidence="9">
    <location>
        <begin position="60"/>
        <end position="84"/>
    </location>
</feature>
<feature type="transmembrane region" description="Helical" evidence="9">
    <location>
        <begin position="134"/>
        <end position="156"/>
    </location>
</feature>
<proteinExistence type="inferred from homology"/>
<dbReference type="Pfam" id="PF02653">
    <property type="entry name" value="BPD_transp_2"/>
    <property type="match status" value="1"/>
</dbReference>
<keyword evidence="5" id="KW-0029">Amino-acid transport</keyword>
<evidence type="ECO:0000256" key="9">
    <source>
        <dbReference type="SAM" id="Phobius"/>
    </source>
</evidence>
<evidence type="ECO:0000256" key="1">
    <source>
        <dbReference type="ARBA" id="ARBA00004651"/>
    </source>
</evidence>
<dbReference type="EMBL" id="JZWI01000013">
    <property type="protein sequence ID" value="KLN56054.1"/>
    <property type="molecule type" value="Genomic_DNA"/>
</dbReference>
<evidence type="ECO:0000256" key="3">
    <source>
        <dbReference type="ARBA" id="ARBA00022475"/>
    </source>
</evidence>
<evidence type="ECO:0000313" key="11">
    <source>
        <dbReference type="Proteomes" id="UP000035170"/>
    </source>
</evidence>
<dbReference type="PANTHER" id="PTHR11795:SF447">
    <property type="entry name" value="ABC TRANSPORTER PERMEASE PROTEIN"/>
    <property type="match status" value="1"/>
</dbReference>
<gene>
    <name evidence="10" type="primary">livH15</name>
    <name evidence="10" type="ORF">VPARA_27350</name>
</gene>
<feature type="transmembrane region" description="Helical" evidence="9">
    <location>
        <begin position="185"/>
        <end position="205"/>
    </location>
</feature>
<feature type="transmembrane region" description="Helical" evidence="9">
    <location>
        <begin position="6"/>
        <end position="29"/>
    </location>
</feature>
<comment type="subcellular location">
    <subcellularLocation>
        <location evidence="1">Cell membrane</location>
        <topology evidence="1">Multi-pass membrane protein</topology>
    </subcellularLocation>
</comment>
<keyword evidence="2" id="KW-0813">Transport</keyword>
<evidence type="ECO:0000313" key="10">
    <source>
        <dbReference type="EMBL" id="KLN56054.1"/>
    </source>
</evidence>
<dbReference type="RefSeq" id="WP_047784912.1">
    <property type="nucleotide sequence ID" value="NZ_JZWI01000013.1"/>
</dbReference>
<dbReference type="PANTHER" id="PTHR11795">
    <property type="entry name" value="BRANCHED-CHAIN AMINO ACID TRANSPORT SYSTEM PERMEASE PROTEIN LIVH"/>
    <property type="match status" value="1"/>
</dbReference>
<comment type="caution">
    <text evidence="10">The sequence shown here is derived from an EMBL/GenBank/DDBJ whole genome shotgun (WGS) entry which is preliminary data.</text>
</comment>
<name>A0A0H2M0W0_VARPD</name>
<keyword evidence="7 9" id="KW-0472">Membrane</keyword>
<dbReference type="PATRIC" id="fig|34073.19.peg.2813"/>
<accession>A0A0H2M0W0</accession>
<feature type="transmembrane region" description="Helical" evidence="9">
    <location>
        <begin position="217"/>
        <end position="238"/>
    </location>
</feature>
<feature type="transmembrane region" description="Helical" evidence="9">
    <location>
        <begin position="36"/>
        <end position="54"/>
    </location>
</feature>
<protein>
    <submittedName>
        <fullName evidence="10">High-affinity branched-chain amino acid transport system permease protein LivH</fullName>
    </submittedName>
</protein>
<keyword evidence="4 9" id="KW-0812">Transmembrane</keyword>
<feature type="transmembrane region" description="Helical" evidence="9">
    <location>
        <begin position="250"/>
        <end position="275"/>
    </location>
</feature>
<evidence type="ECO:0000256" key="4">
    <source>
        <dbReference type="ARBA" id="ARBA00022692"/>
    </source>
</evidence>
<evidence type="ECO:0000256" key="5">
    <source>
        <dbReference type="ARBA" id="ARBA00022970"/>
    </source>
</evidence>
<dbReference type="GO" id="GO:0006865">
    <property type="term" value="P:amino acid transport"/>
    <property type="evidence" value="ECO:0007669"/>
    <property type="project" value="UniProtKB-KW"/>
</dbReference>
<dbReference type="AlphaFoldDB" id="A0A0H2M0W0"/>
<keyword evidence="6 9" id="KW-1133">Transmembrane helix</keyword>
<evidence type="ECO:0000256" key="7">
    <source>
        <dbReference type="ARBA" id="ARBA00023136"/>
    </source>
</evidence>
<dbReference type="InterPro" id="IPR052157">
    <property type="entry name" value="BCAA_transport_permease"/>
</dbReference>
<reference evidence="10 11" key="1">
    <citation type="submission" date="2015-03" db="EMBL/GenBank/DDBJ databases">
        <title>Genome sequence of Variovorax paradoxus TBEA6.</title>
        <authorList>
            <person name="Poehlein A."/>
            <person name="Schuldes J."/>
            <person name="Wuebbeler J.H."/>
            <person name="Hiessl S."/>
            <person name="Steinbuechel A."/>
            <person name="Daniel R."/>
        </authorList>
    </citation>
    <scope>NUCLEOTIDE SEQUENCE [LARGE SCALE GENOMIC DNA]</scope>
    <source>
        <strain evidence="10 11">TBEA6</strain>
    </source>
</reference>
<dbReference type="GO" id="GO:0005886">
    <property type="term" value="C:plasma membrane"/>
    <property type="evidence" value="ECO:0007669"/>
    <property type="project" value="UniProtKB-SubCell"/>
</dbReference>
<dbReference type="GO" id="GO:0022857">
    <property type="term" value="F:transmembrane transporter activity"/>
    <property type="evidence" value="ECO:0007669"/>
    <property type="project" value="InterPro"/>
</dbReference>
<comment type="similarity">
    <text evidence="8">Belongs to the binding-protein-dependent transport system permease family. LivHM subfamily.</text>
</comment>
<dbReference type="InterPro" id="IPR001851">
    <property type="entry name" value="ABC_transp_permease"/>
</dbReference>
<dbReference type="Proteomes" id="UP000035170">
    <property type="component" value="Unassembled WGS sequence"/>
</dbReference>
<feature type="transmembrane region" description="Helical" evidence="9">
    <location>
        <begin position="96"/>
        <end position="114"/>
    </location>
</feature>
<evidence type="ECO:0000256" key="6">
    <source>
        <dbReference type="ARBA" id="ARBA00022989"/>
    </source>
</evidence>
<evidence type="ECO:0000256" key="2">
    <source>
        <dbReference type="ARBA" id="ARBA00022448"/>
    </source>
</evidence>
<evidence type="ECO:0000256" key="8">
    <source>
        <dbReference type="ARBA" id="ARBA00037998"/>
    </source>
</evidence>
<organism evidence="10 11">
    <name type="scientific">Variovorax paradoxus</name>
    <dbReference type="NCBI Taxonomy" id="34073"/>
    <lineage>
        <taxon>Bacteria</taxon>
        <taxon>Pseudomonadati</taxon>
        <taxon>Pseudomonadota</taxon>
        <taxon>Betaproteobacteria</taxon>
        <taxon>Burkholderiales</taxon>
        <taxon>Comamonadaceae</taxon>
        <taxon>Variovorax</taxon>
    </lineage>
</organism>
<dbReference type="CDD" id="cd06582">
    <property type="entry name" value="TM_PBP1_LivH_like"/>
    <property type="match status" value="1"/>
</dbReference>
<keyword evidence="3" id="KW-1003">Cell membrane</keyword>
<sequence>MDLAFVVLIQVLYAVASLVIVSAGLAVIFGMMKVINLAHGEFMMLGAYAVIAALKLGINLWIAIFVVAPIAVGIVGVVLERLVIRRLYGRMVDTMLATWGLSLLLVGIVTSVAGNTTAGVSAPLGSFSIGAYSVSGYTLVIIAVAVALALAIRFVLTRTQLGLIARGTMQKPDMANALGISPSRVYSVTFAVGAALSGLAGGLLAPLTGVVPTMGAAFVAKAFITVIGGGPAILAGLLGASGLFGAINQLATFVTTPVLGEVALLVAAIVMLRLLPQGITGRFFKGSL</sequence>
<keyword evidence="11" id="KW-1185">Reference proteome</keyword>